<dbReference type="InterPro" id="IPR001608">
    <property type="entry name" value="Ala_racemase_N"/>
</dbReference>
<dbReference type="AlphaFoldDB" id="E1X0R4"/>
<dbReference type="PIRSF" id="PIRSF004848">
    <property type="entry name" value="YBL036c_PLPDEIII"/>
    <property type="match status" value="1"/>
</dbReference>
<dbReference type="RefSeq" id="WP_014244185.1">
    <property type="nucleotide sequence ID" value="NC_016620.1"/>
</dbReference>
<dbReference type="eggNOG" id="COG0325">
    <property type="taxonomic scope" value="Bacteria"/>
</dbReference>
<evidence type="ECO:0000313" key="7">
    <source>
        <dbReference type="Proteomes" id="UP000008963"/>
    </source>
</evidence>
<keyword evidence="1 2" id="KW-0663">Pyridoxal phosphate</keyword>
<evidence type="ECO:0000256" key="3">
    <source>
        <dbReference type="PIRSR" id="PIRSR004848-1"/>
    </source>
</evidence>
<dbReference type="STRING" id="862908.BMS_1549"/>
<dbReference type="HAMAP" id="MF_02087">
    <property type="entry name" value="PLP_homeostasis"/>
    <property type="match status" value="1"/>
</dbReference>
<comment type="similarity">
    <text evidence="2 4">Belongs to the pyridoxal phosphate-binding protein YggS/PROSC family.</text>
</comment>
<dbReference type="FunFam" id="3.20.20.10:FF:000018">
    <property type="entry name" value="Pyridoxal phosphate homeostasis protein"/>
    <property type="match status" value="1"/>
</dbReference>
<sequence length="237" mass="27438">MTREELLEKRFKEFNSKLQEKTNKTQFIAVTKYSPVDDIFISYDLGHRDFGENRVLDLQEKALEFEKKGLDDVHWHFIGHLQSNKINRLLKIPNLKYIHSIDSLSLLEQILAKEDQYRGERLGLFLQVNTSAEEQKQGFSTYDSLAGAVNHFLDEHGKRIYLKGLMTMGKIRTSDIEGEARECFKKLHRFKERLADDFGMTDLCLSMGMSGDYEVAIEEGSDFIRVGSALYKSEDHS</sequence>
<evidence type="ECO:0000256" key="1">
    <source>
        <dbReference type="ARBA" id="ARBA00022898"/>
    </source>
</evidence>
<dbReference type="SUPFAM" id="SSF51419">
    <property type="entry name" value="PLP-binding barrel"/>
    <property type="match status" value="1"/>
</dbReference>
<proteinExistence type="inferred from homology"/>
<dbReference type="KEGG" id="bmx:BMS_1549"/>
<reference evidence="7" key="1">
    <citation type="journal article" date="2013" name="ISME J.">
        <title>A small predatory core genome in the divergent marine Bacteriovorax marinus SJ and the terrestrial Bdellovibrio bacteriovorus.</title>
        <authorList>
            <person name="Crossman L.C."/>
            <person name="Chen H."/>
            <person name="Cerdeno-Tarraga A.M."/>
            <person name="Brooks K."/>
            <person name="Quail M.A."/>
            <person name="Pineiro S.A."/>
            <person name="Hobley L."/>
            <person name="Sockett R.E."/>
            <person name="Bentley S.D."/>
            <person name="Parkhill J."/>
            <person name="Williams H.N."/>
            <person name="Stine O.C."/>
        </authorList>
    </citation>
    <scope>NUCLEOTIDE SEQUENCE [LARGE SCALE GENOMIC DNA]</scope>
    <source>
        <strain evidence="7">ATCC BAA-682 / DSM 15412 / SJ</strain>
    </source>
</reference>
<dbReference type="GO" id="GO:0030170">
    <property type="term" value="F:pyridoxal phosphate binding"/>
    <property type="evidence" value="ECO:0007669"/>
    <property type="project" value="UniProtKB-UniRule"/>
</dbReference>
<dbReference type="Proteomes" id="UP000008963">
    <property type="component" value="Chromosome"/>
</dbReference>
<dbReference type="InterPro" id="IPR029066">
    <property type="entry name" value="PLP-binding_barrel"/>
</dbReference>
<evidence type="ECO:0000256" key="4">
    <source>
        <dbReference type="RuleBase" id="RU004514"/>
    </source>
</evidence>
<feature type="modified residue" description="N6-(pyridoxal phosphate)lysine" evidence="2 3">
    <location>
        <position position="32"/>
    </location>
</feature>
<organism evidence="6 7">
    <name type="scientific">Halobacteriovorax marinus (strain ATCC BAA-682 / DSM 15412 / SJ)</name>
    <name type="common">Bacteriovorax marinus</name>
    <dbReference type="NCBI Taxonomy" id="862908"/>
    <lineage>
        <taxon>Bacteria</taxon>
        <taxon>Pseudomonadati</taxon>
        <taxon>Bdellovibrionota</taxon>
        <taxon>Bacteriovoracia</taxon>
        <taxon>Bacteriovoracales</taxon>
        <taxon>Halobacteriovoraceae</taxon>
        <taxon>Halobacteriovorax</taxon>
    </lineage>
</organism>
<dbReference type="PROSITE" id="PS01211">
    <property type="entry name" value="UPF0001"/>
    <property type="match status" value="1"/>
</dbReference>
<dbReference type="Pfam" id="PF01168">
    <property type="entry name" value="Ala_racemase_N"/>
    <property type="match status" value="1"/>
</dbReference>
<keyword evidence="7" id="KW-1185">Reference proteome</keyword>
<feature type="domain" description="Alanine racemase N-terminal" evidence="5">
    <location>
        <begin position="17"/>
        <end position="233"/>
    </location>
</feature>
<dbReference type="EMBL" id="FQ312005">
    <property type="protein sequence ID" value="CBW26402.1"/>
    <property type="molecule type" value="Genomic_DNA"/>
</dbReference>
<dbReference type="CDD" id="cd00635">
    <property type="entry name" value="PLPDE_III_YBL036c_like"/>
    <property type="match status" value="1"/>
</dbReference>
<comment type="cofactor">
    <cofactor evidence="3">
        <name>pyridoxal 5'-phosphate</name>
        <dbReference type="ChEBI" id="CHEBI:597326"/>
    </cofactor>
</comment>
<gene>
    <name evidence="6" type="ordered locus">BMS_1549</name>
</gene>
<dbReference type="Gene3D" id="3.20.20.10">
    <property type="entry name" value="Alanine racemase"/>
    <property type="match status" value="1"/>
</dbReference>
<dbReference type="PANTHER" id="PTHR10146:SF14">
    <property type="entry name" value="PYRIDOXAL PHOSPHATE HOMEOSTASIS PROTEIN"/>
    <property type="match status" value="1"/>
</dbReference>
<name>E1X0R4_HALMS</name>
<protein>
    <recommendedName>
        <fullName evidence="2">Pyridoxal phosphate homeostasis protein</fullName>
        <shortName evidence="2">PLP homeostasis protein</shortName>
    </recommendedName>
</protein>
<comment type="function">
    <text evidence="2">Pyridoxal 5'-phosphate (PLP)-binding protein, which is involved in PLP homeostasis.</text>
</comment>
<dbReference type="PANTHER" id="PTHR10146">
    <property type="entry name" value="PROLINE SYNTHETASE CO-TRANSCRIBED BACTERIAL HOMOLOG PROTEIN"/>
    <property type="match status" value="1"/>
</dbReference>
<dbReference type="NCBIfam" id="TIGR00044">
    <property type="entry name" value="YggS family pyridoxal phosphate-dependent enzyme"/>
    <property type="match status" value="1"/>
</dbReference>
<dbReference type="OrthoDB" id="9804072at2"/>
<evidence type="ECO:0000259" key="5">
    <source>
        <dbReference type="Pfam" id="PF01168"/>
    </source>
</evidence>
<evidence type="ECO:0000256" key="2">
    <source>
        <dbReference type="HAMAP-Rule" id="MF_02087"/>
    </source>
</evidence>
<evidence type="ECO:0000313" key="6">
    <source>
        <dbReference type="EMBL" id="CBW26402.1"/>
    </source>
</evidence>
<dbReference type="InterPro" id="IPR011078">
    <property type="entry name" value="PyrdxlP_homeostasis"/>
</dbReference>
<dbReference type="PATRIC" id="fig|862908.3.peg.1475"/>
<accession>E1X0R4</accession>
<dbReference type="HOGENOM" id="CLU_059988_2_0_7"/>